<dbReference type="GO" id="GO:0006629">
    <property type="term" value="P:lipid metabolic process"/>
    <property type="evidence" value="ECO:0007669"/>
    <property type="project" value="InterPro"/>
</dbReference>
<evidence type="ECO:0000313" key="2">
    <source>
        <dbReference type="EMBL" id="NYI99729.1"/>
    </source>
</evidence>
<proteinExistence type="predicted"/>
<dbReference type="Pfam" id="PF03009">
    <property type="entry name" value="GDPD"/>
    <property type="match status" value="1"/>
</dbReference>
<dbReference type="EMBL" id="JACCFP010000001">
    <property type="protein sequence ID" value="NYI99729.1"/>
    <property type="molecule type" value="Genomic_DNA"/>
</dbReference>
<comment type="caution">
    <text evidence="2">The sequence shown here is derived from an EMBL/GenBank/DDBJ whole genome shotgun (WGS) entry which is preliminary data.</text>
</comment>
<name>A0A853BV37_9ACTN</name>
<dbReference type="Proteomes" id="UP000530424">
    <property type="component" value="Unassembled WGS sequence"/>
</dbReference>
<gene>
    <name evidence="2" type="ORF">HNR19_000428</name>
</gene>
<evidence type="ECO:0000313" key="3">
    <source>
        <dbReference type="Proteomes" id="UP000530424"/>
    </source>
</evidence>
<dbReference type="InterPro" id="IPR030395">
    <property type="entry name" value="GP_PDE_dom"/>
</dbReference>
<dbReference type="SUPFAM" id="SSF51695">
    <property type="entry name" value="PLC-like phosphodiesterases"/>
    <property type="match status" value="1"/>
</dbReference>
<accession>A0A853BV37</accession>
<dbReference type="PANTHER" id="PTHR46211">
    <property type="entry name" value="GLYCEROPHOSPHORYL DIESTER PHOSPHODIESTERASE"/>
    <property type="match status" value="1"/>
</dbReference>
<dbReference type="Gene3D" id="3.20.20.190">
    <property type="entry name" value="Phosphatidylinositol (PI) phosphodiesterase"/>
    <property type="match status" value="1"/>
</dbReference>
<dbReference type="RefSeq" id="WP_179666344.1">
    <property type="nucleotide sequence ID" value="NZ_JACCFP010000001.1"/>
</dbReference>
<dbReference type="AlphaFoldDB" id="A0A853BV37"/>
<sequence>MGFDLQAHRGGIALTVENTLAAFARALEVGVTTLELDVQVTKDGYVVVAHDRDPMPQKCLDTGPAYPGDPAFPYVRDETYVCDLTLAQVRTIDVGSLRHPAFPEQRLAPGARMPLLSEVFDLVRQARADDVRLCIETKVEAAEPSRTAPREAFVEGVVGEVRAAGMVERVTIESFDWGTLMRVREAEPRLRIAALTNGAHFLEPDTAGASPWLGGLDIDDFAGTLQEKYVAAAATFGADVVSPVHGDPQQGSVADADYLPFTTPALVEAAHAAGMQVVPWTVDDAATLRHLIAMGVDGVITNRPDLAREVMAEEGLKLPRAYG</sequence>
<dbReference type="GO" id="GO:0008889">
    <property type="term" value="F:glycerophosphodiester phosphodiesterase activity"/>
    <property type="evidence" value="ECO:0007669"/>
    <property type="project" value="UniProtKB-EC"/>
</dbReference>
<protein>
    <submittedName>
        <fullName evidence="2">Glycerophosphoryl diester phosphodiesterase</fullName>
        <ecNumber evidence="2">3.1.4.46</ecNumber>
    </submittedName>
</protein>
<dbReference type="PANTHER" id="PTHR46211:SF14">
    <property type="entry name" value="GLYCEROPHOSPHODIESTER PHOSPHODIESTERASE"/>
    <property type="match status" value="1"/>
</dbReference>
<keyword evidence="2" id="KW-0378">Hydrolase</keyword>
<dbReference type="PROSITE" id="PS51704">
    <property type="entry name" value="GP_PDE"/>
    <property type="match status" value="1"/>
</dbReference>
<evidence type="ECO:0000259" key="1">
    <source>
        <dbReference type="PROSITE" id="PS51704"/>
    </source>
</evidence>
<feature type="domain" description="GP-PDE" evidence="1">
    <location>
        <begin position="3"/>
        <end position="311"/>
    </location>
</feature>
<dbReference type="EC" id="3.1.4.46" evidence="2"/>
<dbReference type="InterPro" id="IPR017946">
    <property type="entry name" value="PLC-like_Pdiesterase_TIM-brl"/>
</dbReference>
<reference evidence="2 3" key="1">
    <citation type="submission" date="2020-07" db="EMBL/GenBank/DDBJ databases">
        <title>Sequencing the genomes of 1000 actinobacteria strains.</title>
        <authorList>
            <person name="Klenk H.-P."/>
        </authorList>
    </citation>
    <scope>NUCLEOTIDE SEQUENCE [LARGE SCALE GENOMIC DNA]</scope>
    <source>
        <strain evidence="2 3">DSM 103833</strain>
    </source>
</reference>
<keyword evidence="3" id="KW-1185">Reference proteome</keyword>
<organism evidence="2 3">
    <name type="scientific">Nocardioides thalensis</name>
    <dbReference type="NCBI Taxonomy" id="1914755"/>
    <lineage>
        <taxon>Bacteria</taxon>
        <taxon>Bacillati</taxon>
        <taxon>Actinomycetota</taxon>
        <taxon>Actinomycetes</taxon>
        <taxon>Propionibacteriales</taxon>
        <taxon>Nocardioidaceae</taxon>
        <taxon>Nocardioides</taxon>
    </lineage>
</organism>